<protein>
    <submittedName>
        <fullName evidence="1">Uncharacterized protein</fullName>
    </submittedName>
</protein>
<dbReference type="EMBL" id="KX828622">
    <property type="protein sequence ID" value="APC94151.1"/>
    <property type="molecule type" value="Genomic_DNA"/>
</dbReference>
<accession>A0A1J0KK92</accession>
<name>A0A1J0KK92_9VIRU</name>
<sequence>MSAPGGMCESCGMPMSWTFAHGELWVRCEGCPDLLAENFSKPVVQKVQEARARERREASEDEFPF</sequence>
<proteinExistence type="predicted"/>
<reference evidence="1" key="1">
    <citation type="submission" date="2016-09" db="EMBL/GenBank/DDBJ databases">
        <title>Viral assemblage variation in an Arctic shelf seafloor.</title>
        <authorList>
            <person name="Nguyen T.T."/>
            <person name="Robertsen E.M."/>
            <person name="Landfald B."/>
        </authorList>
    </citation>
    <scope>NUCLEOTIDE SEQUENCE</scope>
</reference>
<evidence type="ECO:0000313" key="1">
    <source>
        <dbReference type="EMBL" id="APC94151.1"/>
    </source>
</evidence>
<organism evidence="1">
    <name type="scientific">uncultured marine virus</name>
    <dbReference type="NCBI Taxonomy" id="186617"/>
    <lineage>
        <taxon>Viruses</taxon>
        <taxon>environmental samples</taxon>
    </lineage>
</organism>